<protein>
    <submittedName>
        <fullName evidence="1">Uncharacterized protein</fullName>
    </submittedName>
</protein>
<organism evidence="1 2">
    <name type="scientific">Podila verticillata NRRL 6337</name>
    <dbReference type="NCBI Taxonomy" id="1069443"/>
    <lineage>
        <taxon>Eukaryota</taxon>
        <taxon>Fungi</taxon>
        <taxon>Fungi incertae sedis</taxon>
        <taxon>Mucoromycota</taxon>
        <taxon>Mortierellomycotina</taxon>
        <taxon>Mortierellomycetes</taxon>
        <taxon>Mortierellales</taxon>
        <taxon>Mortierellaceae</taxon>
        <taxon>Podila</taxon>
    </lineage>
</organism>
<dbReference type="AlphaFoldDB" id="A0A086TID5"/>
<feature type="non-terminal residue" evidence="1">
    <location>
        <position position="1"/>
    </location>
</feature>
<gene>
    <name evidence="1" type="ORF">MVEG_12448</name>
</gene>
<accession>A0A086TID5</accession>
<dbReference type="EMBL" id="KN042464">
    <property type="protein sequence ID" value="KFH61712.1"/>
    <property type="molecule type" value="Genomic_DNA"/>
</dbReference>
<proteinExistence type="predicted"/>
<dbReference type="Proteomes" id="UP000243308">
    <property type="component" value="Unassembled WGS sequence"/>
</dbReference>
<dbReference type="OrthoDB" id="2386076at2759"/>
<name>A0A086TID5_9FUNG</name>
<evidence type="ECO:0000313" key="2">
    <source>
        <dbReference type="Proteomes" id="UP000243308"/>
    </source>
</evidence>
<evidence type="ECO:0000313" key="1">
    <source>
        <dbReference type="EMBL" id="KFH61712.1"/>
    </source>
</evidence>
<reference evidence="1 2" key="1">
    <citation type="submission" date="2011-02" db="EMBL/GenBank/DDBJ databases">
        <title>The Genome Sequence of Mortierella verticillata NRRL 6337.</title>
        <authorList>
            <consortium name="The Broad Institute Genome Sequencing Platform"/>
            <person name="Russ C."/>
            <person name="Cuomo C."/>
            <person name="Burger G."/>
            <person name="Gray M.W."/>
            <person name="Holland P.W.H."/>
            <person name="King N."/>
            <person name="Lang F.B.F."/>
            <person name="Roger A.J."/>
            <person name="Ruiz-Trillo I."/>
            <person name="Young S.K."/>
            <person name="Zeng Q."/>
            <person name="Gargeya S."/>
            <person name="Alvarado L."/>
            <person name="Berlin A."/>
            <person name="Chapman S.B."/>
            <person name="Chen Z."/>
            <person name="Freedman E."/>
            <person name="Gellesch M."/>
            <person name="Goldberg J."/>
            <person name="Griggs A."/>
            <person name="Gujja S."/>
            <person name="Heilman E."/>
            <person name="Heiman D."/>
            <person name="Howarth C."/>
            <person name="Mehta T."/>
            <person name="Neiman D."/>
            <person name="Pearson M."/>
            <person name="Roberts A."/>
            <person name="Saif S."/>
            <person name="Shea T."/>
            <person name="Shenoy N."/>
            <person name="Sisk P."/>
            <person name="Stolte C."/>
            <person name="Sykes S."/>
            <person name="White J."/>
            <person name="Yandava C."/>
            <person name="Haas B."/>
            <person name="Nusbaum C."/>
            <person name="Birren B."/>
        </authorList>
    </citation>
    <scope>NUCLEOTIDE SEQUENCE [LARGE SCALE GENOMIC DNA]</scope>
    <source>
        <strain evidence="1 2">NRRL 6337</strain>
    </source>
</reference>
<sequence>HFSRLSMAQSIAHKFVKFLEDAATTNIWLPRRSKMVEWEKSRRIHAKAKYIEFSGDGILICDGGYVVHDGYFQCGALLTDNNSVTCPRCTNDPQVANKELFESLLGWRHLALIEWQEGSPYSNVS</sequence>
<keyword evidence="2" id="KW-1185">Reference proteome</keyword>